<feature type="transmembrane region" description="Helical" evidence="7">
    <location>
        <begin position="79"/>
        <end position="102"/>
    </location>
</feature>
<evidence type="ECO:0000256" key="5">
    <source>
        <dbReference type="ARBA" id="ARBA00022989"/>
    </source>
</evidence>
<feature type="transmembrane region" description="Helical" evidence="7">
    <location>
        <begin position="12"/>
        <end position="33"/>
    </location>
</feature>
<dbReference type="RefSeq" id="WP_258422650.1">
    <property type="nucleotide sequence ID" value="NZ_JANSUY010000003.1"/>
</dbReference>
<dbReference type="PANTHER" id="PTHR30250:SF10">
    <property type="entry name" value="LIPOPOLYSACCHARIDE BIOSYNTHESIS PROTEIN WZXC"/>
    <property type="match status" value="1"/>
</dbReference>
<dbReference type="EMBL" id="JANSUY010000003">
    <property type="protein sequence ID" value="MCR9014770.1"/>
    <property type="molecule type" value="Genomic_DNA"/>
</dbReference>
<dbReference type="GO" id="GO:0005886">
    <property type="term" value="C:plasma membrane"/>
    <property type="evidence" value="ECO:0007669"/>
    <property type="project" value="UniProtKB-SubCell"/>
</dbReference>
<proteinExistence type="inferred from homology"/>
<evidence type="ECO:0000313" key="8">
    <source>
        <dbReference type="EMBL" id="MCR9014770.1"/>
    </source>
</evidence>
<evidence type="ECO:0000256" key="4">
    <source>
        <dbReference type="ARBA" id="ARBA00022692"/>
    </source>
</evidence>
<organism evidence="8 9">
    <name type="scientific">Aquiflexum gelatinilyticum</name>
    <dbReference type="NCBI Taxonomy" id="2961943"/>
    <lineage>
        <taxon>Bacteria</taxon>
        <taxon>Pseudomonadati</taxon>
        <taxon>Bacteroidota</taxon>
        <taxon>Cytophagia</taxon>
        <taxon>Cytophagales</taxon>
        <taxon>Cyclobacteriaceae</taxon>
        <taxon>Aquiflexum</taxon>
    </lineage>
</organism>
<comment type="similarity">
    <text evidence="2">Belongs to the polysaccharide synthase family.</text>
</comment>
<dbReference type="InterPro" id="IPR050833">
    <property type="entry name" value="Poly_Biosynth_Transport"/>
</dbReference>
<accession>A0A9X2P9V3</accession>
<feature type="transmembrane region" description="Helical" evidence="7">
    <location>
        <begin position="144"/>
        <end position="165"/>
    </location>
</feature>
<evidence type="ECO:0000256" key="1">
    <source>
        <dbReference type="ARBA" id="ARBA00004651"/>
    </source>
</evidence>
<evidence type="ECO:0000256" key="2">
    <source>
        <dbReference type="ARBA" id="ARBA00007430"/>
    </source>
</evidence>
<evidence type="ECO:0000313" key="9">
    <source>
        <dbReference type="Proteomes" id="UP001142175"/>
    </source>
</evidence>
<keyword evidence="6 7" id="KW-0472">Membrane</keyword>
<comment type="caution">
    <text evidence="8">The sequence shown here is derived from an EMBL/GenBank/DDBJ whole genome shotgun (WGS) entry which is preliminary data.</text>
</comment>
<comment type="subcellular location">
    <subcellularLocation>
        <location evidence="1">Cell membrane</location>
        <topology evidence="1">Multi-pass membrane protein</topology>
    </subcellularLocation>
</comment>
<reference evidence="8" key="1">
    <citation type="submission" date="2022-08" db="EMBL/GenBank/DDBJ databases">
        <authorList>
            <person name="Zhang D."/>
        </authorList>
    </citation>
    <scope>NUCLEOTIDE SEQUENCE</scope>
    <source>
        <strain evidence="8">XJ19-11</strain>
    </source>
</reference>
<feature type="transmembrane region" description="Helical" evidence="7">
    <location>
        <begin position="362"/>
        <end position="382"/>
    </location>
</feature>
<dbReference type="Proteomes" id="UP001142175">
    <property type="component" value="Unassembled WGS sequence"/>
</dbReference>
<feature type="transmembrane region" description="Helical" evidence="7">
    <location>
        <begin position="171"/>
        <end position="192"/>
    </location>
</feature>
<dbReference type="Pfam" id="PF13440">
    <property type="entry name" value="Polysacc_synt_3"/>
    <property type="match status" value="1"/>
</dbReference>
<feature type="transmembrane region" description="Helical" evidence="7">
    <location>
        <begin position="114"/>
        <end position="132"/>
    </location>
</feature>
<sequence length="417" mass="47853">MEKDYIKNIFTVAGGVFMSQILTILISPILTRIFSSESFGIIAVFLAIVNVLTVIATFRIENILFLPDTKEEAFSLLNLLIKTVIIFSIIFCLASFFLPLQFSILLFGKDQSHWFYWIPLLVVLNGLFYGFRNWLQSIKKYRTTTFWGIVKSIILNGILLIGGYFSSSPEIFLIANIIAQTIETGFLFIQVIKNEGSNFSIRPRHEFNQLFFKYKNFPKYALPADLLNVYANQNPIVLLAYFFNSGTVGFFSLTQRVIGIPIKLVTSSTSEVFKQKASEEYNLKGNCKKSFFDTFSFLLTVSILPTIIIVAFSPFLFELVFGPEWIEAGVYARYLSIMFFFRFCISPLGFTLMISQKQKWNLIWQSFLLIVTSLGIYTGVIFDSPRVSILSFSIVYSFMYLIYFFISLRAAKGFKEK</sequence>
<keyword evidence="5 7" id="KW-1133">Transmembrane helix</keyword>
<dbReference type="AlphaFoldDB" id="A0A9X2P9V3"/>
<keyword evidence="4 7" id="KW-0812">Transmembrane</keyword>
<protein>
    <submittedName>
        <fullName evidence="8">Oligosaccharide flippase family protein</fullName>
    </submittedName>
</protein>
<feature type="transmembrane region" description="Helical" evidence="7">
    <location>
        <begin position="294"/>
        <end position="317"/>
    </location>
</feature>
<gene>
    <name evidence="8" type="ORF">NU887_06950</name>
</gene>
<evidence type="ECO:0000256" key="7">
    <source>
        <dbReference type="SAM" id="Phobius"/>
    </source>
</evidence>
<keyword evidence="3" id="KW-1003">Cell membrane</keyword>
<evidence type="ECO:0000256" key="6">
    <source>
        <dbReference type="ARBA" id="ARBA00023136"/>
    </source>
</evidence>
<name>A0A9X2P9V3_9BACT</name>
<feature type="transmembrane region" description="Helical" evidence="7">
    <location>
        <begin position="337"/>
        <end position="355"/>
    </location>
</feature>
<dbReference type="PANTHER" id="PTHR30250">
    <property type="entry name" value="PST FAMILY PREDICTED COLANIC ACID TRANSPORTER"/>
    <property type="match status" value="1"/>
</dbReference>
<evidence type="ECO:0000256" key="3">
    <source>
        <dbReference type="ARBA" id="ARBA00022475"/>
    </source>
</evidence>
<feature type="transmembrane region" description="Helical" evidence="7">
    <location>
        <begin position="388"/>
        <end position="408"/>
    </location>
</feature>
<feature type="transmembrane region" description="Helical" evidence="7">
    <location>
        <begin position="39"/>
        <end position="58"/>
    </location>
</feature>
<keyword evidence="9" id="KW-1185">Reference proteome</keyword>